<dbReference type="InterPro" id="IPR035965">
    <property type="entry name" value="PAS-like_dom_sf"/>
</dbReference>
<name>A0A6B3SSZ1_9BURK</name>
<dbReference type="CDD" id="cd01949">
    <property type="entry name" value="GGDEF"/>
    <property type="match status" value="1"/>
</dbReference>
<feature type="transmembrane region" description="Helical" evidence="1">
    <location>
        <begin position="333"/>
        <end position="356"/>
    </location>
</feature>
<gene>
    <name evidence="4" type="ORF">G3574_23655</name>
</gene>
<keyword evidence="1" id="KW-0812">Transmembrane</keyword>
<dbReference type="Pfam" id="PF00563">
    <property type="entry name" value="EAL"/>
    <property type="match status" value="1"/>
</dbReference>
<dbReference type="SUPFAM" id="SSF141868">
    <property type="entry name" value="EAL domain-like"/>
    <property type="match status" value="1"/>
</dbReference>
<sequence length="930" mass="102802">MRDLLVTMTTMRGDGLKPSDAELTFAEGAQATTSDVSPAGPHVRGDASPVSLTWRQHVAVMLWPLLCFIAILTIWGVTQSKISDEEQALTERVHAEAQARAKAYANHVSRSIEQADQVSRAIRYAWSFSGRDLQLAEQTQRGLVPNTDRLHAAVFDRKGDMVTSTVGKPMGINVSGQEWFQAQQRQADDRLTIGGPVLSPLVNKRVVVFSRRVEGPEHEFDGVVAVALDVSSFASLDDEGIVSGNAFVSVLRKDGTTLAINDGSNSQNMYSAFVVPPEFSSVDGVQRMPASDFIDQTERIVAWHRVADQSLISVAGLSVKSSLVSHEAIARDYFGFAVAGSLGCMLAAVCGTLYFYRATHRRRVEDEVTSAFRLATDNAHEGLYIVQALYNHEGTVIDFTYVDCNESGAALYGQTKDTFIGTRLSKLYGGDYFKTAMDLFQRTLEHGFHEDQVRVSPDSAVRATWINRRLVRYGEGLAITLRDISHAKQQEQDLSWLANSDALTTLPNRHWLMHYLPEALERARQSGRNLALLFVDLDDFKNINDTLGHAAGDKLLQASALRLKSIMRPHDNVVRLGGDEFTVILEDLDSERMVSRVADRLIQALMEPFDLSDGSTHSIRASVGISLFPQDGDSVETLLKHADVAMYAAKAAGKGRYEYYQPRLSANLMDRLSREQALRRAIDKDEFLLHYQPRVDTFSGEIRSMEALVRWMNPEKGMIPPNDFIPLAEETGLILKLGQLVIDKVCAQLAEWQAQGLPVVPVSINVSPRQFSESSVDRQLADAVNRHQLDHSLIEVELTESCMMGEEVSVNAQLAAIEALGIKLLVDDFGTGYSCLSQLQRLEVDALKVDRAFTARLCASREGEALFMAILSMAHVLGLSVVAEGVETVEELRVLQALSCNEVQGYFISRPVPAANVPALLEKRFLFPTL</sequence>
<keyword evidence="1" id="KW-1133">Transmembrane helix</keyword>
<feature type="domain" description="EAL" evidence="2">
    <location>
        <begin position="671"/>
        <end position="925"/>
    </location>
</feature>
<dbReference type="GO" id="GO:0003824">
    <property type="term" value="F:catalytic activity"/>
    <property type="evidence" value="ECO:0007669"/>
    <property type="project" value="UniProtKB-ARBA"/>
</dbReference>
<dbReference type="NCBIfam" id="TIGR00254">
    <property type="entry name" value="GGDEF"/>
    <property type="match status" value="1"/>
</dbReference>
<dbReference type="PANTHER" id="PTHR44757:SF2">
    <property type="entry name" value="BIOFILM ARCHITECTURE MAINTENANCE PROTEIN MBAA"/>
    <property type="match status" value="1"/>
</dbReference>
<comment type="caution">
    <text evidence="4">The sequence shown here is derived from an EMBL/GenBank/DDBJ whole genome shotgun (WGS) entry which is preliminary data.</text>
</comment>
<dbReference type="EMBL" id="JAAIVB010000078">
    <property type="protein sequence ID" value="NEX64090.1"/>
    <property type="molecule type" value="Genomic_DNA"/>
</dbReference>
<dbReference type="Gene3D" id="3.30.70.270">
    <property type="match status" value="1"/>
</dbReference>
<dbReference type="CDD" id="cd12914">
    <property type="entry name" value="PDC1_DGC_like"/>
    <property type="match status" value="1"/>
</dbReference>
<keyword evidence="1" id="KW-0472">Membrane</keyword>
<dbReference type="InterPro" id="IPR001633">
    <property type="entry name" value="EAL_dom"/>
</dbReference>
<evidence type="ECO:0000259" key="3">
    <source>
        <dbReference type="PROSITE" id="PS50887"/>
    </source>
</evidence>
<dbReference type="InterPro" id="IPR000160">
    <property type="entry name" value="GGDEF_dom"/>
</dbReference>
<feature type="domain" description="GGDEF" evidence="3">
    <location>
        <begin position="528"/>
        <end position="662"/>
    </location>
</feature>
<dbReference type="RefSeq" id="WP_163968009.1">
    <property type="nucleotide sequence ID" value="NZ_JAAIVB010000078.1"/>
</dbReference>
<keyword evidence="5" id="KW-1185">Reference proteome</keyword>
<evidence type="ECO:0000259" key="2">
    <source>
        <dbReference type="PROSITE" id="PS50883"/>
    </source>
</evidence>
<dbReference type="PANTHER" id="PTHR44757">
    <property type="entry name" value="DIGUANYLATE CYCLASE DGCP"/>
    <property type="match status" value="1"/>
</dbReference>
<protein>
    <submittedName>
        <fullName evidence="4">EAL domain-containing protein</fullName>
    </submittedName>
</protein>
<dbReference type="SUPFAM" id="SSF55785">
    <property type="entry name" value="PYP-like sensor domain (PAS domain)"/>
    <property type="match status" value="1"/>
</dbReference>
<dbReference type="SUPFAM" id="SSF55073">
    <property type="entry name" value="Nucleotide cyclase"/>
    <property type="match status" value="1"/>
</dbReference>
<dbReference type="Gene3D" id="3.30.450.20">
    <property type="entry name" value="PAS domain"/>
    <property type="match status" value="2"/>
</dbReference>
<dbReference type="PROSITE" id="PS50887">
    <property type="entry name" value="GGDEF"/>
    <property type="match status" value="1"/>
</dbReference>
<dbReference type="Gene3D" id="3.20.20.450">
    <property type="entry name" value="EAL domain"/>
    <property type="match status" value="1"/>
</dbReference>
<dbReference type="SMART" id="SM00052">
    <property type="entry name" value="EAL"/>
    <property type="match status" value="1"/>
</dbReference>
<dbReference type="InterPro" id="IPR029787">
    <property type="entry name" value="Nucleotide_cyclase"/>
</dbReference>
<feature type="transmembrane region" description="Helical" evidence="1">
    <location>
        <begin position="58"/>
        <end position="77"/>
    </location>
</feature>
<dbReference type="InterPro" id="IPR052155">
    <property type="entry name" value="Biofilm_reg_signaling"/>
</dbReference>
<dbReference type="FunFam" id="3.30.70.270:FF:000001">
    <property type="entry name" value="Diguanylate cyclase domain protein"/>
    <property type="match status" value="1"/>
</dbReference>
<dbReference type="InterPro" id="IPR035919">
    <property type="entry name" value="EAL_sf"/>
</dbReference>
<reference evidence="4 5" key="1">
    <citation type="submission" date="2020-02" db="EMBL/GenBank/DDBJ databases">
        <authorList>
            <person name="Kim M.K."/>
        </authorList>
    </citation>
    <scope>NUCLEOTIDE SEQUENCE [LARGE SCALE GENOMIC DNA]</scope>
    <source>
        <strain evidence="4 5">17J57-3</strain>
    </source>
</reference>
<evidence type="ECO:0000256" key="1">
    <source>
        <dbReference type="SAM" id="Phobius"/>
    </source>
</evidence>
<dbReference type="PROSITE" id="PS50883">
    <property type="entry name" value="EAL"/>
    <property type="match status" value="1"/>
</dbReference>
<dbReference type="Proteomes" id="UP000482155">
    <property type="component" value="Unassembled WGS sequence"/>
</dbReference>
<dbReference type="Pfam" id="PF00990">
    <property type="entry name" value="GGDEF"/>
    <property type="match status" value="1"/>
</dbReference>
<organism evidence="4 5">
    <name type="scientific">Noviherbaspirillum galbum</name>
    <dbReference type="NCBI Taxonomy" id="2709383"/>
    <lineage>
        <taxon>Bacteria</taxon>
        <taxon>Pseudomonadati</taxon>
        <taxon>Pseudomonadota</taxon>
        <taxon>Betaproteobacteria</taxon>
        <taxon>Burkholderiales</taxon>
        <taxon>Oxalobacteraceae</taxon>
        <taxon>Noviherbaspirillum</taxon>
    </lineage>
</organism>
<dbReference type="CDD" id="cd01948">
    <property type="entry name" value="EAL"/>
    <property type="match status" value="1"/>
</dbReference>
<dbReference type="SMART" id="SM00267">
    <property type="entry name" value="GGDEF"/>
    <property type="match status" value="1"/>
</dbReference>
<evidence type="ECO:0000313" key="5">
    <source>
        <dbReference type="Proteomes" id="UP000482155"/>
    </source>
</evidence>
<dbReference type="AlphaFoldDB" id="A0A6B3SSZ1"/>
<proteinExistence type="predicted"/>
<dbReference type="InterPro" id="IPR043128">
    <property type="entry name" value="Rev_trsase/Diguanyl_cyclase"/>
</dbReference>
<evidence type="ECO:0000313" key="4">
    <source>
        <dbReference type="EMBL" id="NEX64090.1"/>
    </source>
</evidence>
<accession>A0A6B3SSZ1</accession>